<dbReference type="Proteomes" id="UP001062846">
    <property type="component" value="Chromosome 7"/>
</dbReference>
<reference evidence="1" key="1">
    <citation type="submission" date="2022-02" db="EMBL/GenBank/DDBJ databases">
        <title>Plant Genome Project.</title>
        <authorList>
            <person name="Zhang R.-G."/>
        </authorList>
    </citation>
    <scope>NUCLEOTIDE SEQUENCE</scope>
    <source>
        <strain evidence="1">AT1</strain>
    </source>
</reference>
<accession>A0ACC0N1A0</accession>
<comment type="caution">
    <text evidence="1">The sequence shown here is derived from an EMBL/GenBank/DDBJ whole genome shotgun (WGS) entry which is preliminary data.</text>
</comment>
<keyword evidence="2" id="KW-1185">Reference proteome</keyword>
<evidence type="ECO:0000313" key="1">
    <source>
        <dbReference type="EMBL" id="KAI8547083.1"/>
    </source>
</evidence>
<dbReference type="EMBL" id="CM046394">
    <property type="protein sequence ID" value="KAI8547083.1"/>
    <property type="molecule type" value="Genomic_DNA"/>
</dbReference>
<organism evidence="1 2">
    <name type="scientific">Rhododendron molle</name>
    <name type="common">Chinese azalea</name>
    <name type="synonym">Azalea mollis</name>
    <dbReference type="NCBI Taxonomy" id="49168"/>
    <lineage>
        <taxon>Eukaryota</taxon>
        <taxon>Viridiplantae</taxon>
        <taxon>Streptophyta</taxon>
        <taxon>Embryophyta</taxon>
        <taxon>Tracheophyta</taxon>
        <taxon>Spermatophyta</taxon>
        <taxon>Magnoliopsida</taxon>
        <taxon>eudicotyledons</taxon>
        <taxon>Gunneridae</taxon>
        <taxon>Pentapetalae</taxon>
        <taxon>asterids</taxon>
        <taxon>Ericales</taxon>
        <taxon>Ericaceae</taxon>
        <taxon>Ericoideae</taxon>
        <taxon>Rhodoreae</taxon>
        <taxon>Rhododendron</taxon>
    </lineage>
</organism>
<evidence type="ECO:0000313" key="2">
    <source>
        <dbReference type="Proteomes" id="UP001062846"/>
    </source>
</evidence>
<sequence>MPFAPQVASDFAFGDFFSFTKSWNKCAFGQIATSVGFSLSSKRLTGGVSYLEISFLFRSSTALSGHFLLNKQYRRPNAISF</sequence>
<name>A0ACC0N1A0_RHOML</name>
<protein>
    <submittedName>
        <fullName evidence="1">Uncharacterized protein</fullName>
    </submittedName>
</protein>
<gene>
    <name evidence="1" type="ORF">RHMOL_Rhmol07G0167400</name>
</gene>
<proteinExistence type="predicted"/>